<dbReference type="EC" id="2.7.4.23" evidence="6"/>
<dbReference type="HAMAP" id="MF_00836">
    <property type="entry name" value="PhnN"/>
    <property type="match status" value="1"/>
</dbReference>
<dbReference type="RefSeq" id="WP_060607696.1">
    <property type="nucleotide sequence ID" value="NZ_BBWQ01000018.1"/>
</dbReference>
<keyword evidence="3 6" id="KW-0808">Transferase</keyword>
<accession>A0A0N7KX86</accession>
<dbReference type="UniPathway" id="UPA00087">
    <property type="reaction ID" value="UER00175"/>
</dbReference>
<dbReference type="SUPFAM" id="SSF52540">
    <property type="entry name" value="P-loop containing nucleoside triphosphate hydrolases"/>
    <property type="match status" value="1"/>
</dbReference>
<evidence type="ECO:0000256" key="4">
    <source>
        <dbReference type="ARBA" id="ARBA00022741"/>
    </source>
</evidence>
<dbReference type="GO" id="GO:0005524">
    <property type="term" value="F:ATP binding"/>
    <property type="evidence" value="ECO:0007669"/>
    <property type="project" value="UniProtKB-KW"/>
</dbReference>
<dbReference type="GO" id="GO:0019634">
    <property type="term" value="P:organic phosphonate metabolic process"/>
    <property type="evidence" value="ECO:0007669"/>
    <property type="project" value="UniProtKB-UniRule"/>
</dbReference>
<evidence type="ECO:0000256" key="2">
    <source>
        <dbReference type="ARBA" id="ARBA00005069"/>
    </source>
</evidence>
<name>A0A0N7KX86_9HYPH</name>
<evidence type="ECO:0000256" key="3">
    <source>
        <dbReference type="ARBA" id="ARBA00022679"/>
    </source>
</evidence>
<evidence type="ECO:0000256" key="1">
    <source>
        <dbReference type="ARBA" id="ARBA00000373"/>
    </source>
</evidence>
<proteinExistence type="inferred from homology"/>
<gene>
    <name evidence="6" type="primary">phnN</name>
</gene>
<dbReference type="GO" id="GO:0033863">
    <property type="term" value="F:ribose 1,5-bisphosphate phosphokinase activity"/>
    <property type="evidence" value="ECO:0007669"/>
    <property type="project" value="UniProtKB-UniRule"/>
</dbReference>
<feature type="binding site" evidence="6">
    <location>
        <begin position="19"/>
        <end position="26"/>
    </location>
    <ligand>
        <name>ATP</name>
        <dbReference type="ChEBI" id="CHEBI:30616"/>
    </ligand>
</feature>
<protein>
    <recommendedName>
        <fullName evidence="6">Ribose 1,5-bisphosphate phosphokinase PhnN</fullName>
        <ecNumber evidence="6">2.7.4.23</ecNumber>
    </recommendedName>
    <alternativeName>
        <fullName evidence="6">Ribose 1,5-bisphosphokinase</fullName>
    </alternativeName>
</protein>
<comment type="similarity">
    <text evidence="6">Belongs to the ribose 1,5-bisphosphokinase family.</text>
</comment>
<dbReference type="AlphaFoldDB" id="A0A0N7KX86"/>
<reference evidence="7" key="1">
    <citation type="journal article" date="2015" name="Proc. Natl. Acad. Sci. U.S.A.">
        <title>Bacterial clade with the ribosomal RNA operon on a small plasmid rather than the chromosome.</title>
        <authorList>
            <person name="Anda M."/>
            <person name="Ohtsubo Y."/>
            <person name="Okubo T."/>
            <person name="Sugawara M."/>
            <person name="Nagata Y."/>
            <person name="Tsuda M."/>
            <person name="Minamisawa K."/>
            <person name="Mitsui H."/>
        </authorList>
    </citation>
    <scope>NUCLEOTIDE SEQUENCE</scope>
    <source>
        <strain evidence="7">DSM 21988</strain>
    </source>
</reference>
<comment type="catalytic activity">
    <reaction evidence="1 6">
        <text>alpha-D-ribose 1,5-bisphosphate + ATP = 5-phospho-alpha-D-ribose 1-diphosphate + ADP</text>
        <dbReference type="Rhea" id="RHEA:20109"/>
        <dbReference type="ChEBI" id="CHEBI:30616"/>
        <dbReference type="ChEBI" id="CHEBI:58017"/>
        <dbReference type="ChEBI" id="CHEBI:68688"/>
        <dbReference type="ChEBI" id="CHEBI:456216"/>
        <dbReference type="EC" id="2.7.4.23"/>
    </reaction>
</comment>
<keyword evidence="5 6" id="KW-0067">ATP-binding</keyword>
<comment type="function">
    <text evidence="6">Catalyzes the phosphorylation of ribose 1,5-bisphosphate to 5-phospho-D-ribosyl alpha-1-diphosphate (PRPP).</text>
</comment>
<evidence type="ECO:0000256" key="6">
    <source>
        <dbReference type="HAMAP-Rule" id="MF_00836"/>
    </source>
</evidence>
<comment type="pathway">
    <text evidence="2 6">Metabolic intermediate biosynthesis; 5-phospho-alpha-D-ribose 1-diphosphate biosynthesis; 5-phospho-alpha-D-ribose 1-diphosphate from D-ribose 5-phosphate (route II): step 3/3.</text>
</comment>
<dbReference type="GO" id="GO:0006015">
    <property type="term" value="P:5-phosphoribose 1-diphosphate biosynthetic process"/>
    <property type="evidence" value="ECO:0007669"/>
    <property type="project" value="UniProtKB-UniRule"/>
</dbReference>
<evidence type="ECO:0000313" key="7">
    <source>
        <dbReference type="EMBL" id="BAT26225.1"/>
    </source>
</evidence>
<keyword evidence="4 6" id="KW-0547">Nucleotide-binding</keyword>
<evidence type="ECO:0000256" key="5">
    <source>
        <dbReference type="ARBA" id="ARBA00022840"/>
    </source>
</evidence>
<sequence length="197" mass="20515">MPGNDATKEPKGCLVAVVGPSGAGKDTVLAAAAERASGAYGVLFVRRVITRSEGPNEDNEAMTPGAFQAAQTAGRFCLSWSAHDLSYALPASALAHTLAGGVAVANLSRRALAPAATIFPCLAVIEITAPGEVLRARLLARGRETERQVDARLARAVPLDVPGTARLHVRIDNCGPLADSVDRFVDALALLRQPETI</sequence>
<keyword evidence="7" id="KW-0418">Kinase</keyword>
<dbReference type="InterPro" id="IPR012699">
    <property type="entry name" value="PhnN"/>
</dbReference>
<dbReference type="InterPro" id="IPR027417">
    <property type="entry name" value="P-loop_NTPase"/>
</dbReference>
<dbReference type="NCBIfam" id="TIGR02322">
    <property type="entry name" value="phosphon_PhnN"/>
    <property type="match status" value="1"/>
</dbReference>
<organism evidence="7">
    <name type="scientific">Aureimonas altamirensis</name>
    <dbReference type="NCBI Taxonomy" id="370622"/>
    <lineage>
        <taxon>Bacteria</taxon>
        <taxon>Pseudomonadati</taxon>
        <taxon>Pseudomonadota</taxon>
        <taxon>Alphaproteobacteria</taxon>
        <taxon>Hyphomicrobiales</taxon>
        <taxon>Aurantimonadaceae</taxon>
        <taxon>Aureimonas</taxon>
    </lineage>
</organism>
<dbReference type="EMBL" id="LC066371">
    <property type="protein sequence ID" value="BAT26225.1"/>
    <property type="molecule type" value="Genomic_DNA"/>
</dbReference>
<dbReference type="Gene3D" id="3.40.50.300">
    <property type="entry name" value="P-loop containing nucleotide triphosphate hydrolases"/>
    <property type="match status" value="1"/>
</dbReference>